<keyword evidence="4" id="KW-1185">Reference proteome</keyword>
<reference evidence="3 4" key="1">
    <citation type="submission" date="2018-11" db="EMBL/GenBank/DDBJ databases">
        <title>Genome assembly of Steccherinum ochraceum LE-BIN_3174, the white-rot fungus of the Steccherinaceae family (The Residual Polyporoid clade, Polyporales, Basidiomycota).</title>
        <authorList>
            <person name="Fedorova T.V."/>
            <person name="Glazunova O.A."/>
            <person name="Landesman E.O."/>
            <person name="Moiseenko K.V."/>
            <person name="Psurtseva N.V."/>
            <person name="Savinova O.S."/>
            <person name="Shakhova N.V."/>
            <person name="Tyazhelova T.V."/>
            <person name="Vasina D.V."/>
        </authorList>
    </citation>
    <scope>NUCLEOTIDE SEQUENCE [LARGE SCALE GENOMIC DNA]</scope>
    <source>
        <strain evidence="3 4">LE-BIN_3174</strain>
    </source>
</reference>
<accession>A0A4V2MXY3</accession>
<dbReference type="Pfam" id="PF06330">
    <property type="entry name" value="TRI5"/>
    <property type="match status" value="1"/>
</dbReference>
<dbReference type="OrthoDB" id="2998174at2759"/>
<evidence type="ECO:0000256" key="2">
    <source>
        <dbReference type="ARBA" id="ARBA00023239"/>
    </source>
</evidence>
<dbReference type="STRING" id="92696.A0A4V2MXY3"/>
<comment type="caution">
    <text evidence="3">The sequence shown here is derived from an EMBL/GenBank/DDBJ whole genome shotgun (WGS) entry which is preliminary data.</text>
</comment>
<comment type="similarity">
    <text evidence="1">Belongs to the trichodiene synthase family.</text>
</comment>
<dbReference type="Gene3D" id="1.10.600.10">
    <property type="entry name" value="Farnesyl Diphosphate Synthase"/>
    <property type="match status" value="1"/>
</dbReference>
<name>A0A4V2MXY3_9APHY</name>
<dbReference type="AlphaFoldDB" id="A0A4V2MXY3"/>
<evidence type="ECO:0000313" key="3">
    <source>
        <dbReference type="EMBL" id="TCD71927.1"/>
    </source>
</evidence>
<protein>
    <submittedName>
        <fullName evidence="3">Terpene cyclase</fullName>
    </submittedName>
</protein>
<dbReference type="InterPro" id="IPR024652">
    <property type="entry name" value="Trichodiene_synth"/>
</dbReference>
<dbReference type="EMBL" id="RWJN01000001">
    <property type="protein sequence ID" value="TCD71927.1"/>
    <property type="molecule type" value="Genomic_DNA"/>
</dbReference>
<proteinExistence type="inferred from homology"/>
<evidence type="ECO:0000313" key="4">
    <source>
        <dbReference type="Proteomes" id="UP000292702"/>
    </source>
</evidence>
<sequence>MTVAMPPSVGFNHVAMVEAGTLTAPIPDVRKRELLLHLIKCTGVASHFHWNGVSPESAVKDKIFEIVKSWNVGLSEPMLEKYVGIGLVMVATAYRHTPFDVQLFLAKYTFCVAVADDDIMTNEMIREFCGRMIAGEPQLHPVLTALAGCFTAARQHYSTCMANTIAMSTVDFLSSEMFVRDEGGPDLQVPEAAAFVDYLRWKTGIGEAFAAFIWPKALFPKNKSFIQAIPDAAQCICLLNDVFSFHKEEKAGETDNYVSQRTRVLHQTPLETLEETVSRAIAIDARIKSTLGDTPERRAWELFVAGYTEFHLYTPRYFLQELLPEYY</sequence>
<dbReference type="SFLD" id="SFLDS00005">
    <property type="entry name" value="Isoprenoid_Synthase_Type_I"/>
    <property type="match status" value="1"/>
</dbReference>
<keyword evidence="2" id="KW-0456">Lyase</keyword>
<evidence type="ECO:0000256" key="1">
    <source>
        <dbReference type="ARBA" id="ARBA00007946"/>
    </source>
</evidence>
<dbReference type="SUPFAM" id="SSF48576">
    <property type="entry name" value="Terpenoid synthases"/>
    <property type="match status" value="1"/>
</dbReference>
<dbReference type="GO" id="GO:0016838">
    <property type="term" value="F:carbon-oxygen lyase activity, acting on phosphates"/>
    <property type="evidence" value="ECO:0007669"/>
    <property type="project" value="InterPro"/>
</dbReference>
<dbReference type="Proteomes" id="UP000292702">
    <property type="component" value="Unassembled WGS sequence"/>
</dbReference>
<dbReference type="SFLD" id="SFLDG01021">
    <property type="entry name" value="Trichodiene_Synthase_Like"/>
    <property type="match status" value="1"/>
</dbReference>
<dbReference type="InterPro" id="IPR008949">
    <property type="entry name" value="Isoprenoid_synthase_dom_sf"/>
</dbReference>
<gene>
    <name evidence="3" type="ORF">EIP91_000059</name>
</gene>
<organism evidence="3 4">
    <name type="scientific">Steccherinum ochraceum</name>
    <dbReference type="NCBI Taxonomy" id="92696"/>
    <lineage>
        <taxon>Eukaryota</taxon>
        <taxon>Fungi</taxon>
        <taxon>Dikarya</taxon>
        <taxon>Basidiomycota</taxon>
        <taxon>Agaricomycotina</taxon>
        <taxon>Agaricomycetes</taxon>
        <taxon>Polyporales</taxon>
        <taxon>Steccherinaceae</taxon>
        <taxon>Steccherinum</taxon>
    </lineage>
</organism>